<proteinExistence type="predicted"/>
<evidence type="ECO:0000313" key="2">
    <source>
        <dbReference type="Proteomes" id="UP000499080"/>
    </source>
</evidence>
<dbReference type="Proteomes" id="UP000499080">
    <property type="component" value="Unassembled WGS sequence"/>
</dbReference>
<dbReference type="AlphaFoldDB" id="A0A4Y2LS92"/>
<reference evidence="1 2" key="1">
    <citation type="journal article" date="2019" name="Sci. Rep.">
        <title>Orb-weaving spider Araneus ventricosus genome elucidates the spidroin gene catalogue.</title>
        <authorList>
            <person name="Kono N."/>
            <person name="Nakamura H."/>
            <person name="Ohtoshi R."/>
            <person name="Moran D.A.P."/>
            <person name="Shinohara A."/>
            <person name="Yoshida Y."/>
            <person name="Fujiwara M."/>
            <person name="Mori M."/>
            <person name="Tomita M."/>
            <person name="Arakawa K."/>
        </authorList>
    </citation>
    <scope>NUCLEOTIDE SEQUENCE [LARGE SCALE GENOMIC DNA]</scope>
</reference>
<accession>A0A4Y2LS92</accession>
<gene>
    <name evidence="1" type="ORF">AVEN_180682_1</name>
</gene>
<protein>
    <submittedName>
        <fullName evidence="1">Uncharacterized protein</fullName>
    </submittedName>
</protein>
<name>A0A4Y2LS92_ARAVE</name>
<dbReference type="EMBL" id="BGPR01006254">
    <property type="protein sequence ID" value="GBN17432.1"/>
    <property type="molecule type" value="Genomic_DNA"/>
</dbReference>
<evidence type="ECO:0000313" key="1">
    <source>
        <dbReference type="EMBL" id="GBN17432.1"/>
    </source>
</evidence>
<keyword evidence="2" id="KW-1185">Reference proteome</keyword>
<comment type="caution">
    <text evidence="1">The sequence shown here is derived from an EMBL/GenBank/DDBJ whole genome shotgun (WGS) entry which is preliminary data.</text>
</comment>
<sequence length="91" mass="11106">MPITRLDYRNEPIDREIEINELFDHLLRCRTNYYLVDLRIMWKWPIGDFVSTFNPFLQACRKLKYLKLDIVYSASGKMPCWNLGWKIDQYL</sequence>
<organism evidence="1 2">
    <name type="scientific">Araneus ventricosus</name>
    <name type="common">Orbweaver spider</name>
    <name type="synonym">Epeira ventricosa</name>
    <dbReference type="NCBI Taxonomy" id="182803"/>
    <lineage>
        <taxon>Eukaryota</taxon>
        <taxon>Metazoa</taxon>
        <taxon>Ecdysozoa</taxon>
        <taxon>Arthropoda</taxon>
        <taxon>Chelicerata</taxon>
        <taxon>Arachnida</taxon>
        <taxon>Araneae</taxon>
        <taxon>Araneomorphae</taxon>
        <taxon>Entelegynae</taxon>
        <taxon>Araneoidea</taxon>
        <taxon>Araneidae</taxon>
        <taxon>Araneus</taxon>
    </lineage>
</organism>